<reference evidence="2" key="1">
    <citation type="journal article" date="2019" name="Microbiol. Resour. Announc.">
        <title>Complete Genome Sequence of Halomonas olivaria, a Moderately Halophilic Bacterium Isolated from Olive Processing Effluents, Obtained by Nanopore Sequencing.</title>
        <authorList>
            <person name="Nagata S."/>
            <person name="Ii K.M."/>
            <person name="Tsukimi T."/>
            <person name="Miura M.C."/>
            <person name="Galipon J."/>
            <person name="Arakawa K."/>
        </authorList>
    </citation>
    <scope>NUCLEOTIDE SEQUENCE [LARGE SCALE GENOMIC DNA]</scope>
    <source>
        <strain evidence="2">TYRC17</strain>
    </source>
</reference>
<keyword evidence="2" id="KW-1185">Reference proteome</keyword>
<dbReference type="Proteomes" id="UP000289555">
    <property type="component" value="Chromosome"/>
</dbReference>
<protein>
    <submittedName>
        <fullName evidence="1">Uncharacterized protein</fullName>
    </submittedName>
</protein>
<name>A0ABM7GGZ9_9GAMM</name>
<sequence>MNYEDTAQLNREVSRRQMSALGDLFLSRIPVDHKRIKLPGTEIPERLPFEDYKDGGYYSPIRFPRELKELEEKWASYQALMNWIATIPQPSARSRLSSRRPRLCGAFSFQSISGAYSGTQRLYGMVAKG</sequence>
<evidence type="ECO:0000313" key="2">
    <source>
        <dbReference type="Proteomes" id="UP000289555"/>
    </source>
</evidence>
<gene>
    <name evidence="1" type="ORF">HORIV_22850</name>
</gene>
<organism evidence="1 2">
    <name type="scientific">Vreelandella olivaria</name>
    <dbReference type="NCBI Taxonomy" id="390919"/>
    <lineage>
        <taxon>Bacteria</taxon>
        <taxon>Pseudomonadati</taxon>
        <taxon>Pseudomonadota</taxon>
        <taxon>Gammaproteobacteria</taxon>
        <taxon>Oceanospirillales</taxon>
        <taxon>Halomonadaceae</taxon>
        <taxon>Vreelandella</taxon>
    </lineage>
</organism>
<evidence type="ECO:0000313" key="1">
    <source>
        <dbReference type="EMBL" id="BBI49864.1"/>
    </source>
</evidence>
<dbReference type="EMBL" id="AP019416">
    <property type="protein sequence ID" value="BBI49864.1"/>
    <property type="molecule type" value="Genomic_DNA"/>
</dbReference>
<proteinExistence type="predicted"/>
<accession>A0ABM7GGZ9</accession>